<dbReference type="SUPFAM" id="SSF82671">
    <property type="entry name" value="SEA domain"/>
    <property type="match status" value="2"/>
</dbReference>
<evidence type="ECO:0000313" key="3">
    <source>
        <dbReference type="Proteomes" id="UP000007303"/>
    </source>
</evidence>
<feature type="domain" description="SEA" evidence="1">
    <location>
        <begin position="59"/>
        <end position="171"/>
    </location>
</feature>
<reference evidence="2" key="2">
    <citation type="submission" date="2025-08" db="UniProtKB">
        <authorList>
            <consortium name="Ensembl"/>
        </authorList>
    </citation>
    <scope>IDENTIFICATION</scope>
</reference>
<reference evidence="2" key="3">
    <citation type="submission" date="2025-09" db="UniProtKB">
        <authorList>
            <consortium name="Ensembl"/>
        </authorList>
    </citation>
    <scope>IDENTIFICATION</scope>
</reference>
<keyword evidence="3" id="KW-1185">Reference proteome</keyword>
<proteinExistence type="predicted"/>
<sequence>MIKPDSATSPPANTTSLLGNATSLPATVTSHPANVTLAPIHAASSPVQQAGTTTVAPLANSKINLEFKLQRSFTSQLLNQSSPEFMELATTVKAALDEVYSKRFGRGFLQSIIKSFSQGSVVVNSELIFRNSSSVPDTAAVVSALVEAASNNSNFSIPVNVSTIVATPSTVSVASTAFAASHTSVDITSTQSTTTASTNPPTSSEGTLGLTFSLDQTFTSDLSDQTSAAFQTLAATVIKVINTACLKLFGSVFSRSIVNSFTSGSVNVNMTLVFTSKNAVPSASNATSLLRSELSNSTLNIIPGSISAYSTSTSSMAIRPTIGKQKFEVRSEVKRLNSLNPKSLSETAHALCPTVLPPSPLR</sequence>
<dbReference type="Proteomes" id="UP000007303">
    <property type="component" value="Unassembled WGS sequence"/>
</dbReference>
<evidence type="ECO:0000259" key="1">
    <source>
        <dbReference type="PROSITE" id="PS50024"/>
    </source>
</evidence>
<name>H3BWX4_TETNG</name>
<dbReference type="InParanoid" id="H3BWX4"/>
<dbReference type="Pfam" id="PF01390">
    <property type="entry name" value="SEA"/>
    <property type="match status" value="2"/>
</dbReference>
<dbReference type="Gene3D" id="3.30.70.960">
    <property type="entry name" value="SEA domain"/>
    <property type="match status" value="2"/>
</dbReference>
<dbReference type="PROSITE" id="PS50024">
    <property type="entry name" value="SEA"/>
    <property type="match status" value="2"/>
</dbReference>
<dbReference type="HOGENOM" id="CLU_764972_0_0_1"/>
<dbReference type="Ensembl" id="ENSTNIT00000001696.1">
    <property type="protein sequence ID" value="ENSTNIP00000000487.1"/>
    <property type="gene ID" value="ENSTNIG00000001483.1"/>
</dbReference>
<organism evidence="2 3">
    <name type="scientific">Tetraodon nigroviridis</name>
    <name type="common">Spotted green pufferfish</name>
    <name type="synonym">Chelonodon nigroviridis</name>
    <dbReference type="NCBI Taxonomy" id="99883"/>
    <lineage>
        <taxon>Eukaryota</taxon>
        <taxon>Metazoa</taxon>
        <taxon>Chordata</taxon>
        <taxon>Craniata</taxon>
        <taxon>Vertebrata</taxon>
        <taxon>Euteleostomi</taxon>
        <taxon>Actinopterygii</taxon>
        <taxon>Neopterygii</taxon>
        <taxon>Teleostei</taxon>
        <taxon>Neoteleostei</taxon>
        <taxon>Acanthomorphata</taxon>
        <taxon>Eupercaria</taxon>
        <taxon>Tetraodontiformes</taxon>
        <taxon>Tetradontoidea</taxon>
        <taxon>Tetraodontidae</taxon>
        <taxon>Tetraodon</taxon>
    </lineage>
</organism>
<dbReference type="AlphaFoldDB" id="H3BWX4"/>
<accession>H3BWX4</accession>
<reference evidence="3" key="1">
    <citation type="journal article" date="2004" name="Nature">
        <title>Genome duplication in the teleost fish Tetraodon nigroviridis reveals the early vertebrate proto-karyotype.</title>
        <authorList>
            <person name="Jaillon O."/>
            <person name="Aury J.-M."/>
            <person name="Brunet F."/>
            <person name="Petit J.-L."/>
            <person name="Stange-Thomann N."/>
            <person name="Mauceli E."/>
            <person name="Bouneau L."/>
            <person name="Fischer C."/>
            <person name="Ozouf-Costaz C."/>
            <person name="Bernot A."/>
            <person name="Nicaud S."/>
            <person name="Jaffe D."/>
            <person name="Fisher S."/>
            <person name="Lutfalla G."/>
            <person name="Dossat C."/>
            <person name="Segurens B."/>
            <person name="Dasilva C."/>
            <person name="Salanoubat M."/>
            <person name="Levy M."/>
            <person name="Boudet N."/>
            <person name="Castellano S."/>
            <person name="Anthouard V."/>
            <person name="Jubin C."/>
            <person name="Castelli V."/>
            <person name="Katinka M."/>
            <person name="Vacherie B."/>
            <person name="Biemont C."/>
            <person name="Skalli Z."/>
            <person name="Cattolico L."/>
            <person name="Poulain J."/>
            <person name="De Berardinis V."/>
            <person name="Cruaud C."/>
            <person name="Duprat S."/>
            <person name="Brottier P."/>
            <person name="Coutanceau J.-P."/>
            <person name="Gouzy J."/>
            <person name="Parra G."/>
            <person name="Lardier G."/>
            <person name="Chapple C."/>
            <person name="McKernan K.J."/>
            <person name="McEwan P."/>
            <person name="Bosak S."/>
            <person name="Kellis M."/>
            <person name="Volff J.-N."/>
            <person name="Guigo R."/>
            <person name="Zody M.C."/>
            <person name="Mesirov J."/>
            <person name="Lindblad-Toh K."/>
            <person name="Birren B."/>
            <person name="Nusbaum C."/>
            <person name="Kahn D."/>
            <person name="Robinson-Rechavi M."/>
            <person name="Laudet V."/>
            <person name="Schachter V."/>
            <person name="Quetier F."/>
            <person name="Saurin W."/>
            <person name="Scarpelli C."/>
            <person name="Wincker P."/>
            <person name="Lander E.S."/>
            <person name="Weissenbach J."/>
            <person name="Roest Crollius H."/>
        </authorList>
    </citation>
    <scope>NUCLEOTIDE SEQUENCE [LARGE SCALE GENOMIC DNA]</scope>
</reference>
<feature type="domain" description="SEA" evidence="1">
    <location>
        <begin position="202"/>
        <end position="313"/>
    </location>
</feature>
<dbReference type="GeneTree" id="ENSGT00740000115955"/>
<dbReference type="SMART" id="SM00200">
    <property type="entry name" value="SEA"/>
    <property type="match status" value="2"/>
</dbReference>
<protein>
    <recommendedName>
        <fullName evidence="1">SEA domain-containing protein</fullName>
    </recommendedName>
</protein>
<dbReference type="InterPro" id="IPR000082">
    <property type="entry name" value="SEA_dom"/>
</dbReference>
<dbReference type="InterPro" id="IPR036364">
    <property type="entry name" value="SEA_dom_sf"/>
</dbReference>
<dbReference type="OMA" id="ITAVYDM"/>
<evidence type="ECO:0000313" key="2">
    <source>
        <dbReference type="Ensembl" id="ENSTNIP00000000487.1"/>
    </source>
</evidence>